<dbReference type="Proteomes" id="UP000028194">
    <property type="component" value="Chromosome"/>
</dbReference>
<evidence type="ECO:0008006" key="4">
    <source>
        <dbReference type="Google" id="ProtNLM"/>
    </source>
</evidence>
<keyword evidence="1" id="KW-0812">Transmembrane</keyword>
<gene>
    <name evidence="2" type="ORF">NTE_00395</name>
</gene>
<protein>
    <recommendedName>
        <fullName evidence="4">Integral membrane protein</fullName>
    </recommendedName>
</protein>
<dbReference type="HOGENOM" id="CLU_1412304_0_0_2"/>
<keyword evidence="1" id="KW-1133">Transmembrane helix</keyword>
<reference evidence="2 3" key="1">
    <citation type="journal article" date="2014" name="PLoS ONE">
        <title>Genome Sequence of Candidatus Nitrososphaera evergladensis from Group I.1b Enriched from Everglades Soil Reveals Novel Genomic Features of the Ammonia-Oxidizing Archaea.</title>
        <authorList>
            <person name="Zhalnina K.V."/>
            <person name="Dias R."/>
            <person name="Leonard M.T."/>
            <person name="Dorr de Quadros P."/>
            <person name="Camargo F.A."/>
            <person name="Drew J.C."/>
            <person name="Farmerie W.G."/>
            <person name="Daroub S.H."/>
            <person name="Triplett E.W."/>
        </authorList>
    </citation>
    <scope>NUCLEOTIDE SEQUENCE [LARGE SCALE GENOMIC DNA]</scope>
    <source>
        <strain evidence="2 3">SR1</strain>
    </source>
</reference>
<feature type="transmembrane region" description="Helical" evidence="1">
    <location>
        <begin position="167"/>
        <end position="189"/>
    </location>
</feature>
<dbReference type="KEGG" id="nev:NTE_00395"/>
<sequence length="192" mass="21189">MDYKEKVIEEKQHRIVSPYSMLTLLVPIAGLIFALVYGNLLVLNYVHVITGGTWTGIDLFMGLVMSRVMKGLEPQARTQVIKKLVPVMLFLMPSLASVAITSGINMAGKLGLLTLESPTIIAAIVIVIILSVQGFGMMMPTEIRVYLELRKKEPDRNKIIKWGMRNVKLAGSQGVFQVALIFVMANLALGFV</sequence>
<feature type="transmembrane region" description="Helical" evidence="1">
    <location>
        <begin position="21"/>
        <end position="39"/>
    </location>
</feature>
<keyword evidence="1" id="KW-0472">Membrane</keyword>
<evidence type="ECO:0000256" key="1">
    <source>
        <dbReference type="SAM" id="Phobius"/>
    </source>
</evidence>
<organism evidence="2 3">
    <name type="scientific">Candidatus Nitrososphaera evergladensis SR1</name>
    <dbReference type="NCBI Taxonomy" id="1459636"/>
    <lineage>
        <taxon>Archaea</taxon>
        <taxon>Nitrososphaerota</taxon>
        <taxon>Nitrososphaeria</taxon>
        <taxon>Nitrososphaerales</taxon>
        <taxon>Nitrososphaeraceae</taxon>
        <taxon>Nitrososphaera</taxon>
    </lineage>
</organism>
<feature type="transmembrane region" description="Helical" evidence="1">
    <location>
        <begin position="120"/>
        <end position="147"/>
    </location>
</feature>
<dbReference type="eggNOG" id="arCOG06267">
    <property type="taxonomic scope" value="Archaea"/>
</dbReference>
<evidence type="ECO:0000313" key="2">
    <source>
        <dbReference type="EMBL" id="AIF82477.1"/>
    </source>
</evidence>
<dbReference type="EMBL" id="CP007174">
    <property type="protein sequence ID" value="AIF82477.1"/>
    <property type="molecule type" value="Genomic_DNA"/>
</dbReference>
<keyword evidence="3" id="KW-1185">Reference proteome</keyword>
<proteinExistence type="predicted"/>
<accession>A0A075MNT7</accession>
<feature type="transmembrane region" description="Helical" evidence="1">
    <location>
        <begin position="45"/>
        <end position="64"/>
    </location>
</feature>
<feature type="transmembrane region" description="Helical" evidence="1">
    <location>
        <begin position="84"/>
        <end position="108"/>
    </location>
</feature>
<dbReference type="AlphaFoldDB" id="A0A075MNT7"/>
<dbReference type="STRING" id="1459636.NTE_00395"/>
<name>A0A075MNT7_9ARCH</name>
<evidence type="ECO:0000313" key="3">
    <source>
        <dbReference type="Proteomes" id="UP000028194"/>
    </source>
</evidence>